<organism evidence="3 4">
    <name type="scientific">Dipteronia sinensis</name>
    <dbReference type="NCBI Taxonomy" id="43782"/>
    <lineage>
        <taxon>Eukaryota</taxon>
        <taxon>Viridiplantae</taxon>
        <taxon>Streptophyta</taxon>
        <taxon>Embryophyta</taxon>
        <taxon>Tracheophyta</taxon>
        <taxon>Spermatophyta</taxon>
        <taxon>Magnoliopsida</taxon>
        <taxon>eudicotyledons</taxon>
        <taxon>Gunneridae</taxon>
        <taxon>Pentapetalae</taxon>
        <taxon>rosids</taxon>
        <taxon>malvids</taxon>
        <taxon>Sapindales</taxon>
        <taxon>Sapindaceae</taxon>
        <taxon>Hippocastanoideae</taxon>
        <taxon>Acereae</taxon>
        <taxon>Dipteronia</taxon>
    </lineage>
</organism>
<dbReference type="EMBL" id="JANJYJ010000009">
    <property type="protein sequence ID" value="KAK3190108.1"/>
    <property type="molecule type" value="Genomic_DNA"/>
</dbReference>
<evidence type="ECO:0000259" key="2">
    <source>
        <dbReference type="Pfam" id="PF14432"/>
    </source>
</evidence>
<dbReference type="GO" id="GO:0008270">
    <property type="term" value="F:zinc ion binding"/>
    <property type="evidence" value="ECO:0007669"/>
    <property type="project" value="InterPro"/>
</dbReference>
<feature type="domain" description="DYW" evidence="2">
    <location>
        <begin position="20"/>
        <end position="81"/>
    </location>
</feature>
<dbReference type="AlphaFoldDB" id="A0AAD9ZSR4"/>
<evidence type="ECO:0000313" key="3">
    <source>
        <dbReference type="EMBL" id="KAK3190108.1"/>
    </source>
</evidence>
<gene>
    <name evidence="3" type="ORF">Dsin_029669</name>
</gene>
<reference evidence="3" key="1">
    <citation type="journal article" date="2023" name="Plant J.">
        <title>Genome sequences and population genomics provide insights into the demographic history, inbreeding, and mutation load of two 'living fossil' tree species of Dipteronia.</title>
        <authorList>
            <person name="Feng Y."/>
            <person name="Comes H.P."/>
            <person name="Chen J."/>
            <person name="Zhu S."/>
            <person name="Lu R."/>
            <person name="Zhang X."/>
            <person name="Li P."/>
            <person name="Qiu J."/>
            <person name="Olsen K.M."/>
            <person name="Qiu Y."/>
        </authorList>
    </citation>
    <scope>NUCLEOTIDE SEQUENCE</scope>
    <source>
        <strain evidence="3">NBL</strain>
    </source>
</reference>
<dbReference type="InterPro" id="IPR032867">
    <property type="entry name" value="DYW_dom"/>
</dbReference>
<proteinExistence type="inferred from homology"/>
<protein>
    <recommendedName>
        <fullName evidence="2">DYW domain-containing protein</fullName>
    </recommendedName>
</protein>
<evidence type="ECO:0000313" key="4">
    <source>
        <dbReference type="Proteomes" id="UP001281410"/>
    </source>
</evidence>
<keyword evidence="4" id="KW-1185">Reference proteome</keyword>
<dbReference type="Proteomes" id="UP001281410">
    <property type="component" value="Unassembled WGS sequence"/>
</dbReference>
<comment type="caution">
    <text evidence="3">The sequence shown here is derived from an EMBL/GenBank/DDBJ whole genome shotgun (WGS) entry which is preliminary data.</text>
</comment>
<dbReference type="Pfam" id="PF14432">
    <property type="entry name" value="DYW_deaminase"/>
    <property type="match status" value="1"/>
</dbReference>
<name>A0AAD9ZSR4_9ROSI</name>
<evidence type="ECO:0000256" key="1">
    <source>
        <dbReference type="ARBA" id="ARBA00006643"/>
    </source>
</evidence>
<accession>A0AAD9ZSR4</accession>
<sequence>MTRISAMLHEMNCRLTDASHVPDRNNVLLDVDEQEKHYLLSHHCDKLAMAVGLISARPIRVVKNMRICSDCHSFAKLVSKI</sequence>
<comment type="similarity">
    <text evidence="1">Belongs to the PPR family. PCMP-H subfamily.</text>
</comment>